<accession>A0A9P4KCT6</accession>
<dbReference type="EMBL" id="ML986608">
    <property type="protein sequence ID" value="KAF2265323.1"/>
    <property type="molecule type" value="Genomic_DNA"/>
</dbReference>
<name>A0A9P4KCT6_9PLEO</name>
<sequence length="151" mass="15491">MVGLSAIPEAAPQLAHGGCLQQDGCATLARPRARLASVSFSAQLAGLDGLRSFSSFVPCCAHYYSSETLAGLVVESKHLKLPRSCAVPGLPAPQSCTRHASSSLAALSILALTSLRFSPLLGVDLLLDPSAACPKGGGPCHWITVAIPLSD</sequence>
<proteinExistence type="predicted"/>
<protein>
    <submittedName>
        <fullName evidence="1">Uncharacterized protein</fullName>
    </submittedName>
</protein>
<keyword evidence="2" id="KW-1185">Reference proteome</keyword>
<dbReference type="Proteomes" id="UP000800093">
    <property type="component" value="Unassembled WGS sequence"/>
</dbReference>
<reference evidence="2" key="1">
    <citation type="journal article" date="2020" name="Stud. Mycol.">
        <title>101 Dothideomycetes genomes: A test case for predicting lifestyles and emergence of pathogens.</title>
        <authorList>
            <person name="Haridas S."/>
            <person name="Albert R."/>
            <person name="Binder M."/>
            <person name="Bloem J."/>
            <person name="LaButti K."/>
            <person name="Salamov A."/>
            <person name="Andreopoulos B."/>
            <person name="Baker S."/>
            <person name="Barry K."/>
            <person name="Bills G."/>
            <person name="Bluhm B."/>
            <person name="Cannon C."/>
            <person name="Castanera R."/>
            <person name="Culley D."/>
            <person name="Daum C."/>
            <person name="Ezra D."/>
            <person name="Gonzalez J."/>
            <person name="Henrissat B."/>
            <person name="Kuo A."/>
            <person name="Liang C."/>
            <person name="Lipzen A."/>
            <person name="Lutzoni F."/>
            <person name="Magnuson J."/>
            <person name="Mondo S."/>
            <person name="Nolan M."/>
            <person name="Ohm R."/>
            <person name="Pangilinan J."/>
            <person name="Park H.-J."/>
            <person name="Ramirez L."/>
            <person name="Alfaro M."/>
            <person name="Sun H."/>
            <person name="Tritt A."/>
            <person name="Yoshinaga Y."/>
            <person name="Zwiers L.-H."/>
            <person name="Turgeon B."/>
            <person name="Goodwin S."/>
            <person name="Spatafora J."/>
            <person name="Crous P."/>
            <person name="Grigoriev I."/>
        </authorList>
    </citation>
    <scope>NUCLEOTIDE SEQUENCE [LARGE SCALE GENOMIC DNA]</scope>
    <source>
        <strain evidence="2">CBS 304.66</strain>
    </source>
</reference>
<evidence type="ECO:0000313" key="2">
    <source>
        <dbReference type="Proteomes" id="UP000800093"/>
    </source>
</evidence>
<comment type="caution">
    <text evidence="1">The sequence shown here is derived from an EMBL/GenBank/DDBJ whole genome shotgun (WGS) entry which is preliminary data.</text>
</comment>
<organism evidence="1 2">
    <name type="scientific">Lojkania enalia</name>
    <dbReference type="NCBI Taxonomy" id="147567"/>
    <lineage>
        <taxon>Eukaryota</taxon>
        <taxon>Fungi</taxon>
        <taxon>Dikarya</taxon>
        <taxon>Ascomycota</taxon>
        <taxon>Pezizomycotina</taxon>
        <taxon>Dothideomycetes</taxon>
        <taxon>Pleosporomycetidae</taxon>
        <taxon>Pleosporales</taxon>
        <taxon>Pleosporales incertae sedis</taxon>
        <taxon>Lojkania</taxon>
    </lineage>
</organism>
<dbReference type="AlphaFoldDB" id="A0A9P4KCT6"/>
<evidence type="ECO:0000313" key="1">
    <source>
        <dbReference type="EMBL" id="KAF2265323.1"/>
    </source>
</evidence>
<gene>
    <name evidence="1" type="ORF">CC78DRAFT_616025</name>
</gene>